<dbReference type="InterPro" id="IPR050833">
    <property type="entry name" value="Poly_Biosynth_Transport"/>
</dbReference>
<dbReference type="PANTHER" id="PTHR30250">
    <property type="entry name" value="PST FAMILY PREDICTED COLANIC ACID TRANSPORTER"/>
    <property type="match status" value="1"/>
</dbReference>
<sequence length="452" mass="48231">MAGTSDHSENPEGRFNTEKSLFRRRSESLLHLIGGSIGTALLMFASISIAARALGPAAFGTLVLILAIGRVCERLLRFESWQPLIRYVALEEAAGNNANIARLYLYGLLLDITAAFAAALVAVGAGLVLGPYIGLRPEHAGLVAIYALAIACNIRGVPSAALRMAGRFRTLAYIQAVSAIMRLALAFVLLFQGAGLAAFVVLWTAIQILDAAIFFLLGLKSLRDQGVPSLFSVSWRGLRQAFPGFLRFAMSTNLSSTLRTFSHEADTLLVGFFMGPAAAGLYFLARRIAKVAQQIGDLVQMVTYPDLARSWHAAKRAAFGRLVRFVQIVLAGFGLTAIFGVWLFGKPVLAAAFGPDFVDAYPMLLAQLVAVALILHAAPSRSALLAMNRPAFVLATAAVSTVVFFATALFAIPHYGAIGANFAHIAFGIVTAIALDAALWRGIGRQPRELVG</sequence>
<feature type="transmembrane region" description="Helical" evidence="6">
    <location>
        <begin position="267"/>
        <end position="285"/>
    </location>
</feature>
<feature type="transmembrane region" description="Helical" evidence="6">
    <location>
        <begin position="391"/>
        <end position="412"/>
    </location>
</feature>
<evidence type="ECO:0000256" key="1">
    <source>
        <dbReference type="ARBA" id="ARBA00004651"/>
    </source>
</evidence>
<protein>
    <recommendedName>
        <fullName evidence="9">Sugar isomerase</fullName>
    </recommendedName>
</protein>
<feature type="transmembrane region" description="Helical" evidence="6">
    <location>
        <begin position="139"/>
        <end position="158"/>
    </location>
</feature>
<dbReference type="PANTHER" id="PTHR30250:SF31">
    <property type="entry name" value="INNER MEMBRANE PROTEIN YGHQ"/>
    <property type="match status" value="1"/>
</dbReference>
<name>A0A192D8X1_9SPHN</name>
<dbReference type="STRING" id="1112.A9D12_11290"/>
<dbReference type="AlphaFoldDB" id="A0A192D8X1"/>
<reference evidence="7 8" key="1">
    <citation type="submission" date="2016-05" db="EMBL/GenBank/DDBJ databases">
        <title>Compelete Genome Sequence of Bacteriochlorophyll-Synthesizing Bacterium Porphyrobacter neustonensis DSM 9434.</title>
        <authorList>
            <person name="Shi X.-L."/>
            <person name="Wu Y.-H."/>
            <person name="Cheng H."/>
            <person name="Xu L."/>
            <person name="Zhang X.-Q."/>
            <person name="Wang C.-S."/>
            <person name="Xu X.-W."/>
        </authorList>
    </citation>
    <scope>NUCLEOTIDE SEQUENCE [LARGE SCALE GENOMIC DNA]</scope>
    <source>
        <strain evidence="7 8">DSM 9434</strain>
    </source>
</reference>
<evidence type="ECO:0008006" key="9">
    <source>
        <dbReference type="Google" id="ProtNLM"/>
    </source>
</evidence>
<organism evidence="7 8">
    <name type="scientific">Erythrobacter neustonensis</name>
    <dbReference type="NCBI Taxonomy" id="1112"/>
    <lineage>
        <taxon>Bacteria</taxon>
        <taxon>Pseudomonadati</taxon>
        <taxon>Pseudomonadota</taxon>
        <taxon>Alphaproteobacteria</taxon>
        <taxon>Sphingomonadales</taxon>
        <taxon>Erythrobacteraceae</taxon>
        <taxon>Erythrobacter/Porphyrobacter group</taxon>
        <taxon>Erythrobacter</taxon>
    </lineage>
</organism>
<dbReference type="Proteomes" id="UP000078263">
    <property type="component" value="Chromosome"/>
</dbReference>
<accession>A0A192D8X1</accession>
<feature type="transmembrane region" description="Helical" evidence="6">
    <location>
        <begin position="418"/>
        <end position="440"/>
    </location>
</feature>
<evidence type="ECO:0000313" key="8">
    <source>
        <dbReference type="Proteomes" id="UP000078263"/>
    </source>
</evidence>
<evidence type="ECO:0000256" key="5">
    <source>
        <dbReference type="ARBA" id="ARBA00023136"/>
    </source>
</evidence>
<feature type="transmembrane region" description="Helical" evidence="6">
    <location>
        <begin position="103"/>
        <end position="133"/>
    </location>
</feature>
<evidence type="ECO:0000256" key="4">
    <source>
        <dbReference type="ARBA" id="ARBA00022989"/>
    </source>
</evidence>
<keyword evidence="8" id="KW-1185">Reference proteome</keyword>
<feature type="transmembrane region" description="Helical" evidence="6">
    <location>
        <begin position="29"/>
        <end position="51"/>
    </location>
</feature>
<keyword evidence="4 6" id="KW-1133">Transmembrane helix</keyword>
<evidence type="ECO:0000256" key="2">
    <source>
        <dbReference type="ARBA" id="ARBA00022475"/>
    </source>
</evidence>
<feature type="transmembrane region" description="Helical" evidence="6">
    <location>
        <begin position="57"/>
        <end position="76"/>
    </location>
</feature>
<evidence type="ECO:0000256" key="6">
    <source>
        <dbReference type="SAM" id="Phobius"/>
    </source>
</evidence>
<keyword evidence="3 6" id="KW-0812">Transmembrane</keyword>
<dbReference type="GO" id="GO:0005886">
    <property type="term" value="C:plasma membrane"/>
    <property type="evidence" value="ECO:0007669"/>
    <property type="project" value="UniProtKB-SubCell"/>
</dbReference>
<gene>
    <name evidence="7" type="ORF">A9D12_11290</name>
</gene>
<dbReference type="EMBL" id="CP016033">
    <property type="protein sequence ID" value="ANK14312.1"/>
    <property type="molecule type" value="Genomic_DNA"/>
</dbReference>
<keyword evidence="2" id="KW-1003">Cell membrane</keyword>
<feature type="transmembrane region" description="Helical" evidence="6">
    <location>
        <begin position="360"/>
        <end position="379"/>
    </location>
</feature>
<feature type="transmembrane region" description="Helical" evidence="6">
    <location>
        <begin position="325"/>
        <end position="345"/>
    </location>
</feature>
<dbReference type="Pfam" id="PF13440">
    <property type="entry name" value="Polysacc_synt_3"/>
    <property type="match status" value="1"/>
</dbReference>
<dbReference type="KEGG" id="pns:A9D12_11290"/>
<comment type="subcellular location">
    <subcellularLocation>
        <location evidence="1">Cell membrane</location>
        <topology evidence="1">Multi-pass membrane protein</topology>
    </subcellularLocation>
</comment>
<evidence type="ECO:0000313" key="7">
    <source>
        <dbReference type="EMBL" id="ANK14312.1"/>
    </source>
</evidence>
<proteinExistence type="predicted"/>
<keyword evidence="5 6" id="KW-0472">Membrane</keyword>
<evidence type="ECO:0000256" key="3">
    <source>
        <dbReference type="ARBA" id="ARBA00022692"/>
    </source>
</evidence>